<dbReference type="SUPFAM" id="SSF51905">
    <property type="entry name" value="FAD/NAD(P)-binding domain"/>
    <property type="match status" value="1"/>
</dbReference>
<comment type="cofactor">
    <cofactor evidence="1">
        <name>FAD</name>
        <dbReference type="ChEBI" id="CHEBI:57692"/>
    </cofactor>
</comment>
<evidence type="ECO:0000256" key="4">
    <source>
        <dbReference type="ARBA" id="ARBA00023002"/>
    </source>
</evidence>
<reference evidence="8" key="1">
    <citation type="journal article" date="2017" name="Genome Biol.">
        <title>Comparative genomics reveals high biological diversity and specific adaptations in the industrially and medically important fungal genus Aspergillus.</title>
        <authorList>
            <person name="de Vries R.P."/>
            <person name="Riley R."/>
            <person name="Wiebenga A."/>
            <person name="Aguilar-Osorio G."/>
            <person name="Amillis S."/>
            <person name="Uchima C.A."/>
            <person name="Anderluh G."/>
            <person name="Asadollahi M."/>
            <person name="Askin M."/>
            <person name="Barry K."/>
            <person name="Battaglia E."/>
            <person name="Bayram O."/>
            <person name="Benocci T."/>
            <person name="Braus-Stromeyer S.A."/>
            <person name="Caldana C."/>
            <person name="Canovas D."/>
            <person name="Cerqueira G.C."/>
            <person name="Chen F."/>
            <person name="Chen W."/>
            <person name="Choi C."/>
            <person name="Clum A."/>
            <person name="Dos Santos R.A."/>
            <person name="Damasio A.R."/>
            <person name="Diallinas G."/>
            <person name="Emri T."/>
            <person name="Fekete E."/>
            <person name="Flipphi M."/>
            <person name="Freyberg S."/>
            <person name="Gallo A."/>
            <person name="Gournas C."/>
            <person name="Habgood R."/>
            <person name="Hainaut M."/>
            <person name="Harispe M.L."/>
            <person name="Henrissat B."/>
            <person name="Hilden K.S."/>
            <person name="Hope R."/>
            <person name="Hossain A."/>
            <person name="Karabika E."/>
            <person name="Karaffa L."/>
            <person name="Karanyi Z."/>
            <person name="Krasevec N."/>
            <person name="Kuo A."/>
            <person name="Kusch H."/>
            <person name="LaButti K."/>
            <person name="Lagendijk E.L."/>
            <person name="Lapidus A."/>
            <person name="Levasseur A."/>
            <person name="Lindquist E."/>
            <person name="Lipzen A."/>
            <person name="Logrieco A.F."/>
            <person name="MacCabe A."/>
            <person name="Maekelae M.R."/>
            <person name="Malavazi I."/>
            <person name="Melin P."/>
            <person name="Meyer V."/>
            <person name="Mielnichuk N."/>
            <person name="Miskei M."/>
            <person name="Molnar A.P."/>
            <person name="Mule G."/>
            <person name="Ngan C.Y."/>
            <person name="Orejas M."/>
            <person name="Orosz E."/>
            <person name="Ouedraogo J.P."/>
            <person name="Overkamp K.M."/>
            <person name="Park H.-S."/>
            <person name="Perrone G."/>
            <person name="Piumi F."/>
            <person name="Punt P.J."/>
            <person name="Ram A.F."/>
            <person name="Ramon A."/>
            <person name="Rauscher S."/>
            <person name="Record E."/>
            <person name="Riano-Pachon D.M."/>
            <person name="Robert V."/>
            <person name="Roehrig J."/>
            <person name="Ruller R."/>
            <person name="Salamov A."/>
            <person name="Salih N.S."/>
            <person name="Samson R.A."/>
            <person name="Sandor E."/>
            <person name="Sanguinetti M."/>
            <person name="Schuetze T."/>
            <person name="Sepcic K."/>
            <person name="Shelest E."/>
            <person name="Sherlock G."/>
            <person name="Sophianopoulou V."/>
            <person name="Squina F.M."/>
            <person name="Sun H."/>
            <person name="Susca A."/>
            <person name="Todd R.B."/>
            <person name="Tsang A."/>
            <person name="Unkles S.E."/>
            <person name="van de Wiele N."/>
            <person name="van Rossen-Uffink D."/>
            <person name="Oliveira J.V."/>
            <person name="Vesth T.C."/>
            <person name="Visser J."/>
            <person name="Yu J.-H."/>
            <person name="Zhou M."/>
            <person name="Andersen M.R."/>
            <person name="Archer D.B."/>
            <person name="Baker S.E."/>
            <person name="Benoit I."/>
            <person name="Brakhage A.A."/>
            <person name="Braus G.H."/>
            <person name="Fischer R."/>
            <person name="Frisvad J.C."/>
            <person name="Goldman G.H."/>
            <person name="Houbraken J."/>
            <person name="Oakley B."/>
            <person name="Pocsi I."/>
            <person name="Scazzocchio C."/>
            <person name="Seiboth B."/>
            <person name="vanKuyk P.A."/>
            <person name="Wortman J."/>
            <person name="Dyer P.S."/>
            <person name="Grigoriev I.V."/>
        </authorList>
    </citation>
    <scope>NUCLEOTIDE SEQUENCE [LARGE SCALE GENOMIC DNA]</scope>
    <source>
        <strain evidence="8">CBS 506.65</strain>
    </source>
</reference>
<keyword evidence="8" id="KW-1185">Reference proteome</keyword>
<keyword evidence="5" id="KW-0503">Monooxygenase</keyword>
<keyword evidence="3" id="KW-0274">FAD</keyword>
<evidence type="ECO:0000313" key="8">
    <source>
        <dbReference type="Proteomes" id="UP000184188"/>
    </source>
</evidence>
<dbReference type="RefSeq" id="XP_022580929.1">
    <property type="nucleotide sequence ID" value="XM_022723041.1"/>
</dbReference>
<dbReference type="InterPro" id="IPR036188">
    <property type="entry name" value="FAD/NAD-bd_sf"/>
</dbReference>
<keyword evidence="4" id="KW-0560">Oxidoreductase</keyword>
<evidence type="ECO:0000256" key="5">
    <source>
        <dbReference type="ARBA" id="ARBA00023033"/>
    </source>
</evidence>
<dbReference type="PRINTS" id="PR00420">
    <property type="entry name" value="RNGMNOXGNASE"/>
</dbReference>
<evidence type="ECO:0000256" key="1">
    <source>
        <dbReference type="ARBA" id="ARBA00001974"/>
    </source>
</evidence>
<dbReference type="PANTHER" id="PTHR47178:SF3">
    <property type="entry name" value="FAD-BINDING DOMAIN-CONTAINING PROTEIN"/>
    <property type="match status" value="1"/>
</dbReference>
<accession>A0A1L9SGW6</accession>
<dbReference type="InterPro" id="IPR002938">
    <property type="entry name" value="FAD-bd"/>
</dbReference>
<dbReference type="VEuPathDB" id="FungiDB:ASPZODRAFT_132520"/>
<name>A0A1L9SGW6_9EURO</name>
<dbReference type="PANTHER" id="PTHR47178">
    <property type="entry name" value="MONOOXYGENASE, FAD-BINDING"/>
    <property type="match status" value="1"/>
</dbReference>
<sequence>MGLHWGMEPLSQLVPEYILARIQEAQVDPHVPTKETDRVRFLNGQTGELIKEIDSSKFYRLRRDKLRRLLLTDMEDGVEIHWGRTVEGIEYSSDGQTVTCRFAEGGSDTGLALMATDGPHSTLRSLLLLDGVAATTTPIDYAATMCLTRHTREHALFLRSPPHHPLYQAAPHPKGYCAWLSLLDGDDKEHPENWTFFHYISWKEGRDEINPRRTLQEHVAHIKTLGSEFVDPWCSVFAWMPDDCQQVTYAKMHHWDPSLPEHRWDNHQGRVTLAGDAAHPMTPQRGQGLNHAIQDAFTLCQAIQNFWPHRRDPSFMDARHAAISRYEAEMIERTGAEVRLSAQTAVAMHDWSKLMESPSFKRGLHVEQQS</sequence>
<keyword evidence="2" id="KW-0285">Flavoprotein</keyword>
<feature type="domain" description="FAD-binding" evidence="6">
    <location>
        <begin position="265"/>
        <end position="331"/>
    </location>
</feature>
<dbReference type="Gene3D" id="3.50.50.60">
    <property type="entry name" value="FAD/NAD(P)-binding domain"/>
    <property type="match status" value="1"/>
</dbReference>
<evidence type="ECO:0000256" key="2">
    <source>
        <dbReference type="ARBA" id="ARBA00022630"/>
    </source>
</evidence>
<evidence type="ECO:0000256" key="3">
    <source>
        <dbReference type="ARBA" id="ARBA00022827"/>
    </source>
</evidence>
<dbReference type="OrthoDB" id="47494at2759"/>
<dbReference type="AlphaFoldDB" id="A0A1L9SGW6"/>
<dbReference type="GO" id="GO:0004497">
    <property type="term" value="F:monooxygenase activity"/>
    <property type="evidence" value="ECO:0007669"/>
    <property type="project" value="UniProtKB-KW"/>
</dbReference>
<evidence type="ECO:0000259" key="6">
    <source>
        <dbReference type="Pfam" id="PF01494"/>
    </source>
</evidence>
<organism evidence="7 8">
    <name type="scientific">Penicilliopsis zonata CBS 506.65</name>
    <dbReference type="NCBI Taxonomy" id="1073090"/>
    <lineage>
        <taxon>Eukaryota</taxon>
        <taxon>Fungi</taxon>
        <taxon>Dikarya</taxon>
        <taxon>Ascomycota</taxon>
        <taxon>Pezizomycotina</taxon>
        <taxon>Eurotiomycetes</taxon>
        <taxon>Eurotiomycetidae</taxon>
        <taxon>Eurotiales</taxon>
        <taxon>Aspergillaceae</taxon>
        <taxon>Penicilliopsis</taxon>
    </lineage>
</organism>
<dbReference type="STRING" id="1073090.A0A1L9SGW6"/>
<protein>
    <recommendedName>
        <fullName evidence="6">FAD-binding domain-containing protein</fullName>
    </recommendedName>
</protein>
<dbReference type="GeneID" id="34609506"/>
<dbReference type="GO" id="GO:0071949">
    <property type="term" value="F:FAD binding"/>
    <property type="evidence" value="ECO:0007669"/>
    <property type="project" value="InterPro"/>
</dbReference>
<dbReference type="Proteomes" id="UP000184188">
    <property type="component" value="Unassembled WGS sequence"/>
</dbReference>
<dbReference type="EMBL" id="KV878342">
    <property type="protein sequence ID" value="OJJ46419.1"/>
    <property type="molecule type" value="Genomic_DNA"/>
</dbReference>
<dbReference type="Pfam" id="PF01494">
    <property type="entry name" value="FAD_binding_3"/>
    <property type="match status" value="1"/>
</dbReference>
<proteinExistence type="predicted"/>
<evidence type="ECO:0000313" key="7">
    <source>
        <dbReference type="EMBL" id="OJJ46419.1"/>
    </source>
</evidence>
<gene>
    <name evidence="7" type="ORF">ASPZODRAFT_132520</name>
</gene>